<dbReference type="OrthoDB" id="6872474at2"/>
<dbReference type="EMBL" id="CP001280">
    <property type="protein sequence ID" value="ACK49260.1"/>
    <property type="molecule type" value="Genomic_DNA"/>
</dbReference>
<dbReference type="AlphaFoldDB" id="B8EP22"/>
<accession>B8EP22</accession>
<gene>
    <name evidence="2" type="ordered locus">Msil_0281</name>
</gene>
<keyword evidence="1" id="KW-0732">Signal</keyword>
<sequence length="280" mass="29178">MRRALKLTVCKLSCRGMNLASALRRGAVIAALTCAPPAQGGVRLLAPGDEMTPITNFRDARPDAPAAAKAPKLGTVRVAVEGGDARLVSGLAPYAAPFEVVAPSAGPDLIFDPGAHQARSKGEVVAYDIDENDLPAVIDRTALAESLAKLMAARPQPIRLAGGTTIRRKGDKVEVQLADMRGRSLVLFAVNGNGAVQALYPIGADPRVIDDAAFAWTFQIREPFGTDLIVAISAAQPLAAFERGLKELSHNRAAGQILQLISLAAPADARIGVVALSSAP</sequence>
<evidence type="ECO:0000313" key="3">
    <source>
        <dbReference type="Proteomes" id="UP000002257"/>
    </source>
</evidence>
<dbReference type="Proteomes" id="UP000002257">
    <property type="component" value="Chromosome"/>
</dbReference>
<keyword evidence="3" id="KW-1185">Reference proteome</keyword>
<evidence type="ECO:0008006" key="4">
    <source>
        <dbReference type="Google" id="ProtNLM"/>
    </source>
</evidence>
<evidence type="ECO:0000313" key="2">
    <source>
        <dbReference type="EMBL" id="ACK49260.1"/>
    </source>
</evidence>
<name>B8EP22_METSB</name>
<organism evidence="2 3">
    <name type="scientific">Methylocella silvestris (strain DSM 15510 / CIP 108128 / LMG 27833 / NCIMB 13906 / BL2)</name>
    <dbReference type="NCBI Taxonomy" id="395965"/>
    <lineage>
        <taxon>Bacteria</taxon>
        <taxon>Pseudomonadati</taxon>
        <taxon>Pseudomonadota</taxon>
        <taxon>Alphaproteobacteria</taxon>
        <taxon>Hyphomicrobiales</taxon>
        <taxon>Beijerinckiaceae</taxon>
        <taxon>Methylocella</taxon>
    </lineage>
</organism>
<reference evidence="2 3" key="1">
    <citation type="journal article" date="2010" name="J. Bacteriol.">
        <title>Complete genome sequence of the aerobic facultative methanotroph Methylocella silvestris BL2.</title>
        <authorList>
            <person name="Chen Y."/>
            <person name="Crombie A."/>
            <person name="Rahman M.T."/>
            <person name="Dedysh S.N."/>
            <person name="Liesack W."/>
            <person name="Stott M.B."/>
            <person name="Alam M."/>
            <person name="Theisen A.R."/>
            <person name="Murrell J.C."/>
            <person name="Dunfield P.F."/>
        </authorList>
    </citation>
    <scope>NUCLEOTIDE SEQUENCE [LARGE SCALE GENOMIC DNA]</scope>
    <source>
        <strain evidence="3">DSM 15510 / CIP 108128 / LMG 27833 / NCIMB 13906 / BL2</strain>
    </source>
</reference>
<feature type="signal peptide" evidence="1">
    <location>
        <begin position="1"/>
        <end position="22"/>
    </location>
</feature>
<proteinExistence type="predicted"/>
<evidence type="ECO:0000256" key="1">
    <source>
        <dbReference type="SAM" id="SignalP"/>
    </source>
</evidence>
<protein>
    <recommendedName>
        <fullName evidence="4">DUF4384 domain-containing protein</fullName>
    </recommendedName>
</protein>
<feature type="chain" id="PRO_5002871101" description="DUF4384 domain-containing protein" evidence="1">
    <location>
        <begin position="23"/>
        <end position="280"/>
    </location>
</feature>
<dbReference type="HOGENOM" id="CLU_993247_0_0_5"/>
<dbReference type="KEGG" id="msl:Msil_0281"/>
<dbReference type="RefSeq" id="WP_012589330.1">
    <property type="nucleotide sequence ID" value="NC_011666.1"/>
</dbReference>
<dbReference type="eggNOG" id="COG4249">
    <property type="taxonomic scope" value="Bacteria"/>
</dbReference>